<dbReference type="InterPro" id="IPR012912">
    <property type="entry name" value="Plasmid_pRiA4b_Orf3-like"/>
</dbReference>
<dbReference type="Pfam" id="PF07929">
    <property type="entry name" value="PRiA4_ORF3"/>
    <property type="match status" value="1"/>
</dbReference>
<evidence type="ECO:0000259" key="1">
    <source>
        <dbReference type="Pfam" id="PF07929"/>
    </source>
</evidence>
<dbReference type="InterPro" id="IPR024047">
    <property type="entry name" value="MM3350-like_sf"/>
</dbReference>
<dbReference type="EMBL" id="JAMQKC010000019">
    <property type="protein sequence ID" value="MDC3418094.1"/>
    <property type="molecule type" value="Genomic_DNA"/>
</dbReference>
<dbReference type="Proteomes" id="UP001145069">
    <property type="component" value="Unassembled WGS sequence"/>
</dbReference>
<dbReference type="Gene3D" id="3.10.290.30">
    <property type="entry name" value="MM3350-like"/>
    <property type="match status" value="1"/>
</dbReference>
<dbReference type="RefSeq" id="WP_272447157.1">
    <property type="nucleotide sequence ID" value="NZ_JAMQKC010000019.1"/>
</dbReference>
<accession>A0A9X3WII8</accession>
<protein>
    <submittedName>
        <fullName evidence="2">Plasmid pRiA4b ORF-3 family protein</fullName>
    </submittedName>
</protein>
<proteinExistence type="predicted"/>
<comment type="caution">
    <text evidence="2">The sequence shown here is derived from an EMBL/GenBank/DDBJ whole genome shotgun (WGS) entry which is preliminary data.</text>
</comment>
<evidence type="ECO:0000313" key="3">
    <source>
        <dbReference type="Proteomes" id="UP001145069"/>
    </source>
</evidence>
<evidence type="ECO:0000313" key="2">
    <source>
        <dbReference type="EMBL" id="MDC3418094.1"/>
    </source>
</evidence>
<dbReference type="SUPFAM" id="SSF159941">
    <property type="entry name" value="MM3350-like"/>
    <property type="match status" value="1"/>
</dbReference>
<name>A0A9X3WII8_9BACI</name>
<dbReference type="AlphaFoldDB" id="A0A9X3WII8"/>
<feature type="domain" description="Plasmid pRiA4b Orf3-like" evidence="1">
    <location>
        <begin position="335"/>
        <end position="446"/>
    </location>
</feature>
<sequence length="452" mass="53121">MEQLSMDSLFDDFCESKKDATSKTKQILINQQNGKSYPISLVRDFNEFIDYIEQHSVQITKTSEYISRKYLPMINERMSVKAEGVTAHSQQEYYPYIHFFYYIALAGRLVEKVSLNSTKPQLKVSERWNLFSKLTDTEKYLFMLETFWVDVNWSRLLDNKKNAVHHILPDIFGKLVGESLGSGIQLDENPLLSNLTFDWHHFFLYFEWFGIWNCEKDQERINHYGKKSYYFVKNILLSPFGEKVVPVLLESRNLEEWNLPLRREYGEVNPLPGSKLPEVEDPKTYSNEEENLPPFYQAFSDIFDKREIGNTIPRSERAYTPGVYTFKVAYDKYSWCKVVLSAKHTMNDLHDIIIRAFQLDDDHLYSFFMDGIKWSRECIVSPNDISGDTNAAETTIGSVGLRLGKRFLYLFDYGAEWTFTVTVKKMEETETEPLKPYISEKRGNGPEQYFWE</sequence>
<gene>
    <name evidence="2" type="ORF">NC799_14475</name>
</gene>
<organism evidence="2 3">
    <name type="scientific">Aquibacillus salsiterrae</name>
    <dbReference type="NCBI Taxonomy" id="2950439"/>
    <lineage>
        <taxon>Bacteria</taxon>
        <taxon>Bacillati</taxon>
        <taxon>Bacillota</taxon>
        <taxon>Bacilli</taxon>
        <taxon>Bacillales</taxon>
        <taxon>Bacillaceae</taxon>
        <taxon>Aquibacillus</taxon>
    </lineage>
</organism>
<reference evidence="2" key="1">
    <citation type="submission" date="2022-06" db="EMBL/GenBank/DDBJ databases">
        <title>Aquibacillus sp. a new bacterium isolated from soil saline samples.</title>
        <authorList>
            <person name="Galisteo C."/>
            <person name="De La Haba R."/>
            <person name="Sanchez-Porro C."/>
            <person name="Ventosa A."/>
        </authorList>
    </citation>
    <scope>NUCLEOTIDE SEQUENCE</scope>
    <source>
        <strain evidence="2">3ASR75-54</strain>
    </source>
</reference>
<keyword evidence="3" id="KW-1185">Reference proteome</keyword>